<accession>A0A4Q0YQ12</accession>
<evidence type="ECO:0000313" key="3">
    <source>
        <dbReference type="Proteomes" id="UP000290287"/>
    </source>
</evidence>
<keyword evidence="1" id="KW-0732">Signal</keyword>
<dbReference type="Pfam" id="PF10048">
    <property type="entry name" value="DUF2282"/>
    <property type="match status" value="1"/>
</dbReference>
<dbReference type="Proteomes" id="UP000290287">
    <property type="component" value="Unassembled WGS sequence"/>
</dbReference>
<name>A0A4Q0YQ12_9GAMM</name>
<sequence length="86" mass="8469">MKKSNLALTAAVTGLLAIGATTLTTTTAAAAQKEKCYGVAKAGKNDCATNSSSCAGTSTKDGQKDAFIAVPAGLCERLVGGSLKSS</sequence>
<evidence type="ECO:0000313" key="2">
    <source>
        <dbReference type="EMBL" id="RXJ72635.1"/>
    </source>
</evidence>
<dbReference type="InterPro" id="IPR018740">
    <property type="entry name" value="DUF2282_membr"/>
</dbReference>
<gene>
    <name evidence="2" type="ORF">CS022_14400</name>
</gene>
<organism evidence="2 3">
    <name type="scientific">Veronia nyctiphanis</name>
    <dbReference type="NCBI Taxonomy" id="1278244"/>
    <lineage>
        <taxon>Bacteria</taxon>
        <taxon>Pseudomonadati</taxon>
        <taxon>Pseudomonadota</taxon>
        <taxon>Gammaproteobacteria</taxon>
        <taxon>Vibrionales</taxon>
        <taxon>Vibrionaceae</taxon>
        <taxon>Veronia</taxon>
    </lineage>
</organism>
<protein>
    <submittedName>
        <fullName evidence="2">Uncharacterized protein</fullName>
    </submittedName>
</protein>
<dbReference type="AlphaFoldDB" id="A0A4Q0YQ12"/>
<feature type="signal peptide" evidence="1">
    <location>
        <begin position="1"/>
        <end position="30"/>
    </location>
</feature>
<proteinExistence type="predicted"/>
<reference evidence="2 3" key="1">
    <citation type="submission" date="2017-10" db="EMBL/GenBank/DDBJ databases">
        <title>Nyctiphanis sp. nov., isolated from the stomach of the euphausiid Nyctiphanes simplex (Hansen, 1911) in the Gulf of California.</title>
        <authorList>
            <person name="Gomez-Gil B."/>
            <person name="Aguilar-Mendez M."/>
            <person name="Lopez-Cortes A."/>
            <person name="Gomez-Gutierrez J."/>
            <person name="Roque A."/>
            <person name="Lang E."/>
            <person name="Gonzalez-Castillo A."/>
        </authorList>
    </citation>
    <scope>NUCLEOTIDE SEQUENCE [LARGE SCALE GENOMIC DNA]</scope>
    <source>
        <strain evidence="2 3">CAIM 600</strain>
    </source>
</reference>
<keyword evidence="3" id="KW-1185">Reference proteome</keyword>
<comment type="caution">
    <text evidence="2">The sequence shown here is derived from an EMBL/GenBank/DDBJ whole genome shotgun (WGS) entry which is preliminary data.</text>
</comment>
<dbReference type="EMBL" id="PEIB01000017">
    <property type="protein sequence ID" value="RXJ72635.1"/>
    <property type="molecule type" value="Genomic_DNA"/>
</dbReference>
<evidence type="ECO:0000256" key="1">
    <source>
        <dbReference type="SAM" id="SignalP"/>
    </source>
</evidence>
<dbReference type="OrthoDB" id="1551288at2"/>
<feature type="chain" id="PRO_5020354357" evidence="1">
    <location>
        <begin position="31"/>
        <end position="86"/>
    </location>
</feature>
<dbReference type="RefSeq" id="WP_129122858.1">
    <property type="nucleotide sequence ID" value="NZ_PEIB01000017.1"/>
</dbReference>